<name>A0AB33Z1B9_9GAMM</name>
<keyword evidence="2" id="KW-1003">Cell membrane</keyword>
<feature type="transmembrane region" description="Helical" evidence="6">
    <location>
        <begin position="389"/>
        <end position="415"/>
    </location>
</feature>
<feature type="transmembrane region" description="Helical" evidence="6">
    <location>
        <begin position="699"/>
        <end position="721"/>
    </location>
</feature>
<dbReference type="Gene3D" id="1.20.1640.10">
    <property type="entry name" value="Multidrug efflux transporter AcrB transmembrane domain"/>
    <property type="match status" value="2"/>
</dbReference>
<dbReference type="Proteomes" id="UP000015462">
    <property type="component" value="Unassembled WGS sequence"/>
</dbReference>
<dbReference type="PANTHER" id="PTHR33406">
    <property type="entry name" value="MEMBRANE PROTEIN MJ1562-RELATED"/>
    <property type="match status" value="1"/>
</dbReference>
<dbReference type="InterPro" id="IPR050545">
    <property type="entry name" value="Mycobact_MmpL"/>
</dbReference>
<feature type="domain" description="Membrane transport protein MMPL" evidence="7">
    <location>
        <begin position="604"/>
        <end position="822"/>
    </location>
</feature>
<protein>
    <submittedName>
        <fullName evidence="8">Resistance-Nodulation-Cell Division Superfamily transporter</fullName>
    </submittedName>
</protein>
<evidence type="ECO:0000256" key="3">
    <source>
        <dbReference type="ARBA" id="ARBA00022692"/>
    </source>
</evidence>
<dbReference type="RefSeq" id="WP_016390312.1">
    <property type="nucleotide sequence ID" value="NZ_KE646807.1"/>
</dbReference>
<feature type="transmembrane region" description="Helical" evidence="6">
    <location>
        <begin position="797"/>
        <end position="823"/>
    </location>
</feature>
<dbReference type="AlphaFoldDB" id="A0AB33Z1B9"/>
<keyword evidence="4 6" id="KW-1133">Transmembrane helix</keyword>
<feature type="transmembrane region" description="Helical" evidence="6">
    <location>
        <begin position="261"/>
        <end position="280"/>
    </location>
</feature>
<feature type="transmembrane region" description="Helical" evidence="6">
    <location>
        <begin position="364"/>
        <end position="383"/>
    </location>
</feature>
<feature type="transmembrane region" description="Helical" evidence="6">
    <location>
        <begin position="313"/>
        <end position="335"/>
    </location>
</feature>
<gene>
    <name evidence="8" type="ORF">L196_05990</name>
</gene>
<reference evidence="8 9" key="1">
    <citation type="journal article" date="2013" name="Genome Announc.">
        <title>Genome Sequence of the Pyrene- and Fluoranthene-Degrading Bacterium Cycloclasticus sp. Strain PY97M.</title>
        <authorList>
            <person name="Cui Z."/>
            <person name="Xu G."/>
            <person name="Li Q."/>
            <person name="Gao W."/>
            <person name="Zheng L."/>
        </authorList>
    </citation>
    <scope>NUCLEOTIDE SEQUENCE [LARGE SCALE GENOMIC DNA]</scope>
    <source>
        <strain evidence="8 9">PY97M</strain>
    </source>
</reference>
<keyword evidence="9" id="KW-1185">Reference proteome</keyword>
<feature type="transmembrane region" description="Helical" evidence="6">
    <location>
        <begin position="444"/>
        <end position="461"/>
    </location>
</feature>
<keyword evidence="5 6" id="KW-0472">Membrane</keyword>
<evidence type="ECO:0000313" key="8">
    <source>
        <dbReference type="EMBL" id="EPD13169.1"/>
    </source>
</evidence>
<evidence type="ECO:0000256" key="5">
    <source>
        <dbReference type="ARBA" id="ARBA00023136"/>
    </source>
</evidence>
<dbReference type="EMBL" id="ASHL01000004">
    <property type="protein sequence ID" value="EPD13169.1"/>
    <property type="molecule type" value="Genomic_DNA"/>
</dbReference>
<feature type="domain" description="Membrane transport protein MMPL" evidence="7">
    <location>
        <begin position="220"/>
        <end position="420"/>
    </location>
</feature>
<dbReference type="GO" id="GO:0005886">
    <property type="term" value="C:plasma membrane"/>
    <property type="evidence" value="ECO:0007669"/>
    <property type="project" value="UniProtKB-SubCell"/>
</dbReference>
<feature type="transmembrane region" description="Helical" evidence="6">
    <location>
        <begin position="674"/>
        <end position="692"/>
    </location>
</feature>
<dbReference type="Pfam" id="PF03176">
    <property type="entry name" value="MMPL"/>
    <property type="match status" value="2"/>
</dbReference>
<evidence type="ECO:0000256" key="2">
    <source>
        <dbReference type="ARBA" id="ARBA00022475"/>
    </source>
</evidence>
<organism evidence="8 9">
    <name type="scientific">Cycloclasticus pugetii</name>
    <dbReference type="NCBI Taxonomy" id="34068"/>
    <lineage>
        <taxon>Bacteria</taxon>
        <taxon>Pseudomonadati</taxon>
        <taxon>Pseudomonadota</taxon>
        <taxon>Gammaproteobacteria</taxon>
        <taxon>Thiotrichales</taxon>
        <taxon>Piscirickettsiaceae</taxon>
        <taxon>Cycloclasticus</taxon>
    </lineage>
</organism>
<accession>A0AB33Z1B9</accession>
<feature type="transmembrane region" description="Helical" evidence="6">
    <location>
        <begin position="773"/>
        <end position="791"/>
    </location>
</feature>
<feature type="transmembrane region" description="Helical" evidence="6">
    <location>
        <begin position="727"/>
        <end position="746"/>
    </location>
</feature>
<evidence type="ECO:0000259" key="7">
    <source>
        <dbReference type="Pfam" id="PF03176"/>
    </source>
</evidence>
<keyword evidence="3 6" id="KW-0812">Transmembrane</keyword>
<proteinExistence type="predicted"/>
<dbReference type="PANTHER" id="PTHR33406:SF13">
    <property type="entry name" value="MEMBRANE PROTEIN YDFJ"/>
    <property type="match status" value="1"/>
</dbReference>
<feature type="transmembrane region" description="Helical" evidence="6">
    <location>
        <begin position="287"/>
        <end position="307"/>
    </location>
</feature>
<evidence type="ECO:0000256" key="6">
    <source>
        <dbReference type="SAM" id="Phobius"/>
    </source>
</evidence>
<comment type="subcellular location">
    <subcellularLocation>
        <location evidence="1">Cell membrane</location>
        <topology evidence="1">Multi-pass membrane protein</topology>
    </subcellularLocation>
</comment>
<evidence type="ECO:0000256" key="4">
    <source>
        <dbReference type="ARBA" id="ARBA00022989"/>
    </source>
</evidence>
<dbReference type="SUPFAM" id="SSF82866">
    <property type="entry name" value="Multidrug efflux transporter AcrB transmembrane domain"/>
    <property type="match status" value="2"/>
</dbReference>
<dbReference type="InterPro" id="IPR004869">
    <property type="entry name" value="MMPL_dom"/>
</dbReference>
<feature type="transmembrane region" description="Helical" evidence="6">
    <location>
        <begin position="12"/>
        <end position="32"/>
    </location>
</feature>
<evidence type="ECO:0000256" key="1">
    <source>
        <dbReference type="ARBA" id="ARBA00004651"/>
    </source>
</evidence>
<comment type="caution">
    <text evidence="8">The sequence shown here is derived from an EMBL/GenBank/DDBJ whole genome shotgun (WGS) entry which is preliminary data.</text>
</comment>
<evidence type="ECO:0000313" key="9">
    <source>
        <dbReference type="Proteomes" id="UP000015462"/>
    </source>
</evidence>
<sequence>MSTTLLAIYNRTVLGRPIFTMVVMVLLVIFLGTHATKFRLDASADSLVLENDESLELYRSIKARYGSDDSLILTYTPQLDMFSDEVLQDINQLRSKLKKIDRVESVTTLLDVPLINSPPMTLYELSEEVITLESPKVDRELAKQEIISSPLYRNLLISPDGETTALQITFKFDEKWESLLKSRDALRTKQLENKLSVKEANLLQKISDEFDAYNALLQVQQSKDIETVRNIMDQHRKSAHLFLGGVPMIASDSIDFIRHDLLTFGIAVFVILIIILSVIFRRLHWVILAMMTCSASAMSVIGILGLLNWPVTVVSSNFVSLLLILTLSLLVHLIVRYRELHRTLANYDQRELVLETVKSKFIPCLYTSITTMVAFGSLLVSGIRPVIDFGWMMVIGIGIAQLMTFTLFPAAVVLLNKEKPTQEHDITEKLTQFLADKNKQYGRGIMLSFVLLAVLSVWGLAQLTVENRFIDYYKESTEIYQGMELIDQKLGGTTPMDVVIDAPAYFYEEEAEEEIYEEDDEFFDDEYGDAAVGITGSSYWFNSQMLGKIEEIHNYLDAFDETGKVISIATAVSLLKTLNEEILNNDFELAILYKKLPPVIKESLIEPYMSADGNQLRFSIRIFESDPSLQRGELLAEIKQGLNRDLGIDEEQIKVTGMVVLYNNMLQSLFRSQILTLGVVFVAILIMLAILFQNIRLAAIAIIPNIMAAGMVLALMGWLAIPLDMMTITIAAICIGIAVDDTIHYVHRFIDEYSQHQDYWLAAQRSHSSIGRAMYYTSLTITIGFSILVFSNFIPTIYFGLLTGFSMIAALLANMTLLPLLIIRFRPLGNQPKISV</sequence>